<protein>
    <submittedName>
        <fullName evidence="1">Uncharacterized protein</fullName>
    </submittedName>
</protein>
<proteinExistence type="predicted"/>
<gene>
    <name evidence="1" type="ORF">RFI_25618</name>
</gene>
<name>X6MCL4_RETFI</name>
<dbReference type="Proteomes" id="UP000023152">
    <property type="component" value="Unassembled WGS sequence"/>
</dbReference>
<evidence type="ECO:0000313" key="1">
    <source>
        <dbReference type="EMBL" id="ETO11758.1"/>
    </source>
</evidence>
<feature type="non-terminal residue" evidence="1">
    <location>
        <position position="1"/>
    </location>
</feature>
<comment type="caution">
    <text evidence="1">The sequence shown here is derived from an EMBL/GenBank/DDBJ whole genome shotgun (WGS) entry which is preliminary data.</text>
</comment>
<sequence length="107" mass="12389">IEKTFRNKKKMAVRELFDLLKKGDETVAEEEQRKQAVFSCMINSDIKKCDYLKTKQLRSPSSMACQLEEPLFAAKLLKKGIIINGVLFKMYDIFKSKKKNLIIINKG</sequence>
<accession>X6MCL4</accession>
<reference evidence="1 2" key="1">
    <citation type="journal article" date="2013" name="Curr. Biol.">
        <title>The Genome of the Foraminiferan Reticulomyxa filosa.</title>
        <authorList>
            <person name="Glockner G."/>
            <person name="Hulsmann N."/>
            <person name="Schleicher M."/>
            <person name="Noegel A.A."/>
            <person name="Eichinger L."/>
            <person name="Gallinger C."/>
            <person name="Pawlowski J."/>
            <person name="Sierra R."/>
            <person name="Euteneuer U."/>
            <person name="Pillet L."/>
            <person name="Moustafa A."/>
            <person name="Platzer M."/>
            <person name="Groth M."/>
            <person name="Szafranski K."/>
            <person name="Schliwa M."/>
        </authorList>
    </citation>
    <scope>NUCLEOTIDE SEQUENCE [LARGE SCALE GENOMIC DNA]</scope>
</reference>
<dbReference type="AlphaFoldDB" id="X6MCL4"/>
<organism evidence="1 2">
    <name type="scientific">Reticulomyxa filosa</name>
    <dbReference type="NCBI Taxonomy" id="46433"/>
    <lineage>
        <taxon>Eukaryota</taxon>
        <taxon>Sar</taxon>
        <taxon>Rhizaria</taxon>
        <taxon>Retaria</taxon>
        <taxon>Foraminifera</taxon>
        <taxon>Monothalamids</taxon>
        <taxon>Reticulomyxidae</taxon>
        <taxon>Reticulomyxa</taxon>
    </lineage>
</organism>
<evidence type="ECO:0000313" key="2">
    <source>
        <dbReference type="Proteomes" id="UP000023152"/>
    </source>
</evidence>
<dbReference type="EMBL" id="ASPP01022079">
    <property type="protein sequence ID" value="ETO11758.1"/>
    <property type="molecule type" value="Genomic_DNA"/>
</dbReference>
<keyword evidence="2" id="KW-1185">Reference proteome</keyword>